<gene>
    <name evidence="1" type="ORF">GCM10025862_28250</name>
</gene>
<accession>A0ABQ6HSX7</accession>
<comment type="caution">
    <text evidence="1">The sequence shown here is derived from an EMBL/GenBank/DDBJ whole genome shotgun (WGS) entry which is preliminary data.</text>
</comment>
<evidence type="ECO:0000313" key="2">
    <source>
        <dbReference type="Proteomes" id="UP001157109"/>
    </source>
</evidence>
<protein>
    <submittedName>
        <fullName evidence="1">Uncharacterized protein</fullName>
    </submittedName>
</protein>
<dbReference type="Proteomes" id="UP001157109">
    <property type="component" value="Unassembled WGS sequence"/>
</dbReference>
<reference evidence="2" key="1">
    <citation type="journal article" date="2019" name="Int. J. Syst. Evol. Microbiol.">
        <title>The Global Catalogue of Microorganisms (GCM) 10K type strain sequencing project: providing services to taxonomists for standard genome sequencing and annotation.</title>
        <authorList>
            <consortium name="The Broad Institute Genomics Platform"/>
            <consortium name="The Broad Institute Genome Sequencing Center for Infectious Disease"/>
            <person name="Wu L."/>
            <person name="Ma J."/>
        </authorList>
    </citation>
    <scope>NUCLEOTIDE SEQUENCE [LARGE SCALE GENOMIC DNA]</scope>
    <source>
        <strain evidence="2">NBRC 105830</strain>
    </source>
</reference>
<proteinExistence type="predicted"/>
<name>A0ABQ6HSX7_9MICO</name>
<organism evidence="1 2">
    <name type="scientific">Arsenicicoccus piscis</name>
    <dbReference type="NCBI Taxonomy" id="673954"/>
    <lineage>
        <taxon>Bacteria</taxon>
        <taxon>Bacillati</taxon>
        <taxon>Actinomycetota</taxon>
        <taxon>Actinomycetes</taxon>
        <taxon>Micrococcales</taxon>
        <taxon>Intrasporangiaceae</taxon>
        <taxon>Arsenicicoccus</taxon>
    </lineage>
</organism>
<sequence length="59" mass="6331">MCLECHWRGPGRRARETARQDGRLHALAGCGDDVALRELYSGLQDAGGAARPTAQPQIA</sequence>
<evidence type="ECO:0000313" key="1">
    <source>
        <dbReference type="EMBL" id="GMA20804.1"/>
    </source>
</evidence>
<keyword evidence="2" id="KW-1185">Reference proteome</keyword>
<dbReference type="EMBL" id="BSUJ01000001">
    <property type="protein sequence ID" value="GMA20804.1"/>
    <property type="molecule type" value="Genomic_DNA"/>
</dbReference>